<dbReference type="EMBL" id="MK500495">
    <property type="protein sequence ID" value="QBK90662.1"/>
    <property type="molecule type" value="Genomic_DNA"/>
</dbReference>
<reference evidence="2" key="1">
    <citation type="journal article" date="2019" name="MBio">
        <title>Virus Genomes from Deep Sea Sediments Expand the Ocean Megavirome and Support Independent Origins of Viral Gigantism.</title>
        <authorList>
            <person name="Backstrom D."/>
            <person name="Yutin N."/>
            <person name="Jorgensen S.L."/>
            <person name="Dharamshi J."/>
            <person name="Homa F."/>
            <person name="Zaremba-Niedwiedzka K."/>
            <person name="Spang A."/>
            <person name="Wolf Y.I."/>
            <person name="Koonin E.V."/>
            <person name="Ettema T.J."/>
        </authorList>
    </citation>
    <scope>NUCLEOTIDE SEQUENCE</scope>
</reference>
<feature type="region of interest" description="Disordered" evidence="1">
    <location>
        <begin position="135"/>
        <end position="212"/>
    </location>
</feature>
<evidence type="ECO:0000256" key="1">
    <source>
        <dbReference type="SAM" id="MobiDB-lite"/>
    </source>
</evidence>
<feature type="compositionally biased region" description="Basic residues" evidence="1">
    <location>
        <begin position="162"/>
        <end position="172"/>
    </location>
</feature>
<feature type="compositionally biased region" description="Acidic residues" evidence="1">
    <location>
        <begin position="202"/>
        <end position="212"/>
    </location>
</feature>
<sequence>MELTKNPERIISISSITISISSFLYLQNFIKDHQTQLNEISKLLSESVIPGLEKNIINDQQFPRIEKNLKELSKIIQRQNAIVNGMHRSIKNDNKAMKYILSSIIELEKKFKQTDKDFRLERDPVKILESYNKNNLNRNHKNNIDDSSDSDEESEFVEYIPKKLRKKSKRNRRTIEENSEDEDNNIRRRSRRKSRENRYSDDDKDDIEDVLK</sequence>
<accession>A0A481Z5F3</accession>
<proteinExistence type="predicted"/>
<name>A0A481Z5F3_9VIRU</name>
<evidence type="ECO:0000313" key="2">
    <source>
        <dbReference type="EMBL" id="QBK90662.1"/>
    </source>
</evidence>
<organism evidence="2">
    <name type="scientific">Pithovirus LCPAC104</name>
    <dbReference type="NCBI Taxonomy" id="2506589"/>
    <lineage>
        <taxon>Viruses</taxon>
        <taxon>Pithoviruses</taxon>
    </lineage>
</organism>
<protein>
    <submittedName>
        <fullName evidence="2">Uncharacterized protein</fullName>
    </submittedName>
</protein>
<feature type="compositionally biased region" description="Acidic residues" evidence="1">
    <location>
        <begin position="146"/>
        <end position="156"/>
    </location>
</feature>
<gene>
    <name evidence="2" type="ORF">LCPAC104_01590</name>
</gene>